<protein>
    <submittedName>
        <fullName evidence="1">DNA topoisomerase</fullName>
    </submittedName>
</protein>
<organism evidence="1 2">
    <name type="scientific">Rhizophagus clarus</name>
    <dbReference type="NCBI Taxonomy" id="94130"/>
    <lineage>
        <taxon>Eukaryota</taxon>
        <taxon>Fungi</taxon>
        <taxon>Fungi incertae sedis</taxon>
        <taxon>Mucoromycota</taxon>
        <taxon>Glomeromycotina</taxon>
        <taxon>Glomeromycetes</taxon>
        <taxon>Glomerales</taxon>
        <taxon>Glomeraceae</taxon>
        <taxon>Rhizophagus</taxon>
    </lineage>
</organism>
<dbReference type="EMBL" id="BLAL01000040">
    <property type="protein sequence ID" value="GES78676.1"/>
    <property type="molecule type" value="Genomic_DNA"/>
</dbReference>
<evidence type="ECO:0000313" key="2">
    <source>
        <dbReference type="Proteomes" id="UP000615446"/>
    </source>
</evidence>
<evidence type="ECO:0000313" key="1">
    <source>
        <dbReference type="EMBL" id="GES78676.1"/>
    </source>
</evidence>
<dbReference type="AlphaFoldDB" id="A0A8H3L4G3"/>
<keyword evidence="1" id="KW-0413">Isomerase</keyword>
<proteinExistence type="predicted"/>
<accession>A0A8H3L4G3</accession>
<comment type="caution">
    <text evidence="1">The sequence shown here is derived from an EMBL/GenBank/DDBJ whole genome shotgun (WGS) entry which is preliminary data.</text>
</comment>
<reference evidence="1" key="1">
    <citation type="submission" date="2019-10" db="EMBL/GenBank/DDBJ databases">
        <title>Conservation and host-specific expression of non-tandemly repeated heterogenous ribosome RNA gene in arbuscular mycorrhizal fungi.</title>
        <authorList>
            <person name="Maeda T."/>
            <person name="Kobayashi Y."/>
            <person name="Nakagawa T."/>
            <person name="Ezawa T."/>
            <person name="Yamaguchi K."/>
            <person name="Bino T."/>
            <person name="Nishimoto Y."/>
            <person name="Shigenobu S."/>
            <person name="Kawaguchi M."/>
        </authorList>
    </citation>
    <scope>NUCLEOTIDE SEQUENCE</scope>
    <source>
        <strain evidence="1">HR1</strain>
    </source>
</reference>
<sequence length="193" mass="22647">MDVLCFIYGWKFLERSVIKNLLDNYPSSRRTSCKPSRYLSFLIPWTCCASVMDGNSWKDPSSKIYLTTTQAQGVHPLENNDNDTSTSKEAKEYLKIYNHIKTFKTIQEGEHELINLDLNEKVDDRKKIMNLKPRIMMSKKSLQLILVMLFSRASNERTVLKSLRWVKLYVCTKNKLFTLIPVIFVKRDIKRIT</sequence>
<dbReference type="GO" id="GO:0016853">
    <property type="term" value="F:isomerase activity"/>
    <property type="evidence" value="ECO:0007669"/>
    <property type="project" value="UniProtKB-KW"/>
</dbReference>
<gene>
    <name evidence="1" type="ORF">RCL2_000598900</name>
</gene>
<dbReference type="Proteomes" id="UP000615446">
    <property type="component" value="Unassembled WGS sequence"/>
</dbReference>
<name>A0A8H3L4G3_9GLOM</name>